<dbReference type="AlphaFoldDB" id="A0A914RCI9"/>
<keyword evidence="6" id="KW-0472">Membrane</keyword>
<dbReference type="GO" id="GO:0016020">
    <property type="term" value="C:membrane"/>
    <property type="evidence" value="ECO:0007669"/>
    <property type="project" value="UniProtKB-SubCell"/>
</dbReference>
<protein>
    <recommendedName>
        <fullName evidence="6">Ras-related protein Rab</fullName>
    </recommendedName>
</protein>
<dbReference type="PROSITE" id="PS51419">
    <property type="entry name" value="RAB"/>
    <property type="match status" value="1"/>
</dbReference>
<reference evidence="8" key="1">
    <citation type="submission" date="2022-11" db="UniProtKB">
        <authorList>
            <consortium name="WormBaseParasite"/>
        </authorList>
    </citation>
    <scope>IDENTIFICATION</scope>
</reference>
<organism evidence="7 8">
    <name type="scientific">Panagrolaimus davidi</name>
    <dbReference type="NCBI Taxonomy" id="227884"/>
    <lineage>
        <taxon>Eukaryota</taxon>
        <taxon>Metazoa</taxon>
        <taxon>Ecdysozoa</taxon>
        <taxon>Nematoda</taxon>
        <taxon>Chromadorea</taxon>
        <taxon>Rhabditida</taxon>
        <taxon>Tylenchina</taxon>
        <taxon>Panagrolaimomorpha</taxon>
        <taxon>Panagrolaimoidea</taxon>
        <taxon>Panagrolaimidae</taxon>
        <taxon>Panagrolaimus</taxon>
    </lineage>
</organism>
<sequence>MNKNIFGNSDNPRQIPTPKNDLLFKILVIGDVSTGKSSVIRRYVHNIFESHYKATIGVDFATKIVQWNDNRLIRLQFWDISGQDRFGNMTRVYYKDAHGAIIVADCSRRATLEGALRWKNDLDNKVCLANGRPVPAVLLSNKCDLESHITDEELTDTVQKNGFKGYFKVSAKNDIQIEESIHFLAEQVIRTEDDGQYGAPIYLRDAETRRLSAAAMTPEDRRSRKKGFNCC</sequence>
<evidence type="ECO:0000256" key="3">
    <source>
        <dbReference type="ARBA" id="ARBA00023134"/>
    </source>
</evidence>
<evidence type="ECO:0000313" key="8">
    <source>
        <dbReference type="WBParaSite" id="PDA_v2.g9348.t1"/>
    </source>
</evidence>
<comment type="subcellular location">
    <subcellularLocation>
        <location evidence="6">Membrane</location>
        <topology evidence="6">Lipid-anchor</topology>
    </subcellularLocation>
</comment>
<dbReference type="InterPro" id="IPR005225">
    <property type="entry name" value="Small_GTP-bd"/>
</dbReference>
<dbReference type="GO" id="GO:0005525">
    <property type="term" value="F:GTP binding"/>
    <property type="evidence" value="ECO:0007669"/>
    <property type="project" value="UniProtKB-UniRule"/>
</dbReference>
<dbReference type="SMART" id="SM00174">
    <property type="entry name" value="RHO"/>
    <property type="match status" value="1"/>
</dbReference>
<dbReference type="SUPFAM" id="SSF52540">
    <property type="entry name" value="P-loop containing nucleoside triphosphate hydrolases"/>
    <property type="match status" value="1"/>
</dbReference>
<accession>A0A914RCI9</accession>
<keyword evidence="4 6" id="KW-0449">Lipoprotein</keyword>
<dbReference type="PRINTS" id="PR00449">
    <property type="entry name" value="RASTRNSFRMNG"/>
</dbReference>
<dbReference type="GO" id="GO:0005764">
    <property type="term" value="C:lysosome"/>
    <property type="evidence" value="ECO:0007669"/>
    <property type="project" value="TreeGrafter"/>
</dbReference>
<dbReference type="InterPro" id="IPR001806">
    <property type="entry name" value="Small_GTPase"/>
</dbReference>
<evidence type="ECO:0000313" key="7">
    <source>
        <dbReference type="Proteomes" id="UP000887578"/>
    </source>
</evidence>
<dbReference type="PANTHER" id="PTHR47981">
    <property type="entry name" value="RAB FAMILY"/>
    <property type="match status" value="1"/>
</dbReference>
<dbReference type="GO" id="GO:0005770">
    <property type="term" value="C:late endosome"/>
    <property type="evidence" value="ECO:0007669"/>
    <property type="project" value="TreeGrafter"/>
</dbReference>
<keyword evidence="2 6" id="KW-0547">Nucleotide-binding</keyword>
<name>A0A914RCI9_9BILA</name>
<dbReference type="FunFam" id="3.40.50.300:FF:000222">
    <property type="entry name" value="RAB32, member RAS oncogene family"/>
    <property type="match status" value="1"/>
</dbReference>
<dbReference type="GO" id="GO:0005802">
    <property type="term" value="C:trans-Golgi network"/>
    <property type="evidence" value="ECO:0007669"/>
    <property type="project" value="UniProtKB-UniRule"/>
</dbReference>
<evidence type="ECO:0000256" key="4">
    <source>
        <dbReference type="ARBA" id="ARBA00023288"/>
    </source>
</evidence>
<dbReference type="InterPro" id="IPR027417">
    <property type="entry name" value="P-loop_NTPase"/>
</dbReference>
<dbReference type="InterPro" id="IPR030697">
    <property type="entry name" value="Rab29/Rab38/Rab32"/>
</dbReference>
<evidence type="ECO:0000256" key="1">
    <source>
        <dbReference type="ARBA" id="ARBA00006270"/>
    </source>
</evidence>
<dbReference type="Proteomes" id="UP000887578">
    <property type="component" value="Unplaced"/>
</dbReference>
<dbReference type="SMART" id="SM00175">
    <property type="entry name" value="RAB"/>
    <property type="match status" value="1"/>
</dbReference>
<comment type="similarity">
    <text evidence="1 6">Belongs to the small GTPase superfamily. Rab family.</text>
</comment>
<comment type="function">
    <text evidence="6">The small GTPases Rab are key regulators in vesicle trafficking.</text>
</comment>
<evidence type="ECO:0000256" key="5">
    <source>
        <dbReference type="ARBA" id="ARBA00023289"/>
    </source>
</evidence>
<dbReference type="CDD" id="cd04107">
    <property type="entry name" value="Rab32_Rab38"/>
    <property type="match status" value="1"/>
</dbReference>
<dbReference type="GO" id="GO:0045335">
    <property type="term" value="C:phagocytic vesicle"/>
    <property type="evidence" value="ECO:0007669"/>
    <property type="project" value="TreeGrafter"/>
</dbReference>
<evidence type="ECO:0000256" key="2">
    <source>
        <dbReference type="ARBA" id="ARBA00022741"/>
    </source>
</evidence>
<evidence type="ECO:0000256" key="6">
    <source>
        <dbReference type="RuleBase" id="RU367128"/>
    </source>
</evidence>
<proteinExistence type="inferred from homology"/>
<keyword evidence="3 6" id="KW-0342">GTP-binding</keyword>
<dbReference type="GO" id="GO:0008333">
    <property type="term" value="P:endosome to lysosome transport"/>
    <property type="evidence" value="ECO:0007669"/>
    <property type="project" value="TreeGrafter"/>
</dbReference>
<keyword evidence="7" id="KW-1185">Reference proteome</keyword>
<dbReference type="GO" id="GO:0090385">
    <property type="term" value="P:phagosome-lysosome fusion"/>
    <property type="evidence" value="ECO:0007669"/>
    <property type="project" value="TreeGrafter"/>
</dbReference>
<dbReference type="WBParaSite" id="PDA_v2.g9348.t1">
    <property type="protein sequence ID" value="PDA_v2.g9348.t1"/>
    <property type="gene ID" value="PDA_v2.g9348"/>
</dbReference>
<dbReference type="GO" id="GO:0003924">
    <property type="term" value="F:GTPase activity"/>
    <property type="evidence" value="ECO:0007669"/>
    <property type="project" value="UniProtKB-UniRule"/>
</dbReference>
<dbReference type="SMART" id="SM00176">
    <property type="entry name" value="RAN"/>
    <property type="match status" value="1"/>
</dbReference>
<keyword evidence="5 6" id="KW-0636">Prenylation</keyword>
<dbReference type="PROSITE" id="PS51421">
    <property type="entry name" value="RAS"/>
    <property type="match status" value="1"/>
</dbReference>
<dbReference type="NCBIfam" id="TIGR00231">
    <property type="entry name" value="small_GTP"/>
    <property type="match status" value="1"/>
</dbReference>
<dbReference type="Pfam" id="PF00071">
    <property type="entry name" value="Ras"/>
    <property type="match status" value="1"/>
</dbReference>
<dbReference type="PANTHER" id="PTHR47981:SF39">
    <property type="entry name" value="RAS-RELATED PROTEIN RAB"/>
    <property type="match status" value="1"/>
</dbReference>
<dbReference type="PROSITE" id="PS51417">
    <property type="entry name" value="ARF"/>
    <property type="match status" value="1"/>
</dbReference>
<dbReference type="Gene3D" id="3.40.50.300">
    <property type="entry name" value="P-loop containing nucleotide triphosphate hydrolases"/>
    <property type="match status" value="1"/>
</dbReference>
<dbReference type="SMART" id="SM00173">
    <property type="entry name" value="RAS"/>
    <property type="match status" value="1"/>
</dbReference>